<dbReference type="PANTHER" id="PTHR13450:SF4">
    <property type="entry name" value="LARGE RIBOSOMAL SUBUNIT PROTEIN ML42"/>
    <property type="match status" value="1"/>
</dbReference>
<evidence type="ECO:0000256" key="5">
    <source>
        <dbReference type="ARBA" id="ARBA00023128"/>
    </source>
</evidence>
<sequence length="73" mass="8177">MVISSRTILKHLFLIQNGASYCFCHKSTYSSRPDDCNCKAKLALTSNGRTITCYHPSVALGQILCIIMKKHMI</sequence>
<evidence type="ECO:0000256" key="6">
    <source>
        <dbReference type="ARBA" id="ARBA00023274"/>
    </source>
</evidence>
<dbReference type="GO" id="GO:0005762">
    <property type="term" value="C:mitochondrial large ribosomal subunit"/>
    <property type="evidence" value="ECO:0007669"/>
    <property type="project" value="TreeGrafter"/>
</dbReference>
<organism evidence="8 9">
    <name type="scientific">Catagonus wagneri</name>
    <name type="common">Chacoan peccary</name>
    <dbReference type="NCBI Taxonomy" id="51154"/>
    <lineage>
        <taxon>Eukaryota</taxon>
        <taxon>Metazoa</taxon>
        <taxon>Chordata</taxon>
        <taxon>Craniata</taxon>
        <taxon>Vertebrata</taxon>
        <taxon>Euteleostomi</taxon>
        <taxon>Mammalia</taxon>
        <taxon>Eutheria</taxon>
        <taxon>Laurasiatheria</taxon>
        <taxon>Artiodactyla</taxon>
        <taxon>Suina</taxon>
        <taxon>Tayassuidae</taxon>
        <taxon>Catagonus</taxon>
    </lineage>
</organism>
<evidence type="ECO:0000313" key="8">
    <source>
        <dbReference type="Ensembl" id="ENSCWAP00000029408.1"/>
    </source>
</evidence>
<dbReference type="AlphaFoldDB" id="A0A8C3YWS9"/>
<dbReference type="InterPro" id="IPR019346">
    <property type="entry name" value="Ribosomal_mL42"/>
</dbReference>
<dbReference type="GeneTree" id="ENSGT00390000010491"/>
<evidence type="ECO:0000256" key="3">
    <source>
        <dbReference type="ARBA" id="ARBA00022946"/>
    </source>
</evidence>
<dbReference type="Ensembl" id="ENSCWAT00000031858.1">
    <property type="protein sequence ID" value="ENSCWAP00000029408.1"/>
    <property type="gene ID" value="ENSCWAG00000022004.1"/>
</dbReference>
<reference evidence="8" key="1">
    <citation type="submission" date="2025-08" db="UniProtKB">
        <authorList>
            <consortium name="Ensembl"/>
        </authorList>
    </citation>
    <scope>IDENTIFICATION</scope>
</reference>
<proteinExistence type="inferred from homology"/>
<evidence type="ECO:0000313" key="9">
    <source>
        <dbReference type="Proteomes" id="UP000694540"/>
    </source>
</evidence>
<evidence type="ECO:0000256" key="1">
    <source>
        <dbReference type="ARBA" id="ARBA00004173"/>
    </source>
</evidence>
<evidence type="ECO:0000256" key="7">
    <source>
        <dbReference type="ARBA" id="ARBA00035189"/>
    </source>
</evidence>
<dbReference type="Proteomes" id="UP000694540">
    <property type="component" value="Unplaced"/>
</dbReference>
<keyword evidence="4" id="KW-0689">Ribosomal protein</keyword>
<comment type="subcellular location">
    <subcellularLocation>
        <location evidence="1">Mitochondrion</location>
    </subcellularLocation>
</comment>
<name>A0A8C3YWS9_9CETA</name>
<keyword evidence="6" id="KW-0687">Ribonucleoprotein</keyword>
<dbReference type="PANTHER" id="PTHR13450">
    <property type="entry name" value="MITOCHONDRIAL 39S RIBOSOMAL PROTEIN L42"/>
    <property type="match status" value="1"/>
</dbReference>
<evidence type="ECO:0000256" key="2">
    <source>
        <dbReference type="ARBA" id="ARBA00005556"/>
    </source>
</evidence>
<keyword evidence="3" id="KW-0809">Transit peptide</keyword>
<keyword evidence="5" id="KW-0496">Mitochondrion</keyword>
<reference evidence="8" key="2">
    <citation type="submission" date="2025-09" db="UniProtKB">
        <authorList>
            <consortium name="Ensembl"/>
        </authorList>
    </citation>
    <scope>IDENTIFICATION</scope>
</reference>
<evidence type="ECO:0000256" key="4">
    <source>
        <dbReference type="ARBA" id="ARBA00022980"/>
    </source>
</evidence>
<protein>
    <recommendedName>
        <fullName evidence="7">Large ribosomal subunit protein mL42</fullName>
    </recommendedName>
</protein>
<accession>A0A8C3YWS9</accession>
<comment type="similarity">
    <text evidence="2">Belongs to the mitochondrion-specific ribosomal protein mL42 family.</text>
</comment>
<keyword evidence="9" id="KW-1185">Reference proteome</keyword>